<proteinExistence type="predicted"/>
<dbReference type="CTD" id="84792"/>
<evidence type="ECO:0000256" key="1">
    <source>
        <dbReference type="SAM" id="MobiDB-lite"/>
    </source>
</evidence>
<dbReference type="OrthoDB" id="60433at2759"/>
<dbReference type="PANTHER" id="PTHR31980:SF1">
    <property type="entry name" value="PROTEIN FAM220A"/>
    <property type="match status" value="1"/>
</dbReference>
<dbReference type="RefSeq" id="XP_019492948.1">
    <property type="nucleotide sequence ID" value="XM_019637403.1"/>
</dbReference>
<dbReference type="KEGG" id="hai:109380128"/>
<feature type="region of interest" description="Disordered" evidence="1">
    <location>
        <begin position="139"/>
        <end position="181"/>
    </location>
</feature>
<dbReference type="GO" id="GO:0097677">
    <property type="term" value="F:STAT family protein binding"/>
    <property type="evidence" value="ECO:0007669"/>
    <property type="project" value="TreeGrafter"/>
</dbReference>
<dbReference type="GO" id="GO:0005634">
    <property type="term" value="C:nucleus"/>
    <property type="evidence" value="ECO:0007669"/>
    <property type="project" value="TreeGrafter"/>
</dbReference>
<feature type="compositionally biased region" description="Basic and acidic residues" evidence="1">
    <location>
        <begin position="140"/>
        <end position="151"/>
    </location>
</feature>
<evidence type="ECO:0000259" key="2">
    <source>
        <dbReference type="Pfam" id="PF15487"/>
    </source>
</evidence>
<evidence type="ECO:0000313" key="3">
    <source>
        <dbReference type="Proteomes" id="UP000694851"/>
    </source>
</evidence>
<organism evidence="3 4">
    <name type="scientific">Hipposideros armiger</name>
    <name type="common">Great Himalayan leaf-nosed bat</name>
    <dbReference type="NCBI Taxonomy" id="186990"/>
    <lineage>
        <taxon>Eukaryota</taxon>
        <taxon>Metazoa</taxon>
        <taxon>Chordata</taxon>
        <taxon>Craniata</taxon>
        <taxon>Vertebrata</taxon>
        <taxon>Euteleostomi</taxon>
        <taxon>Mammalia</taxon>
        <taxon>Eutheria</taxon>
        <taxon>Laurasiatheria</taxon>
        <taxon>Chiroptera</taxon>
        <taxon>Yinpterochiroptera</taxon>
        <taxon>Rhinolophoidea</taxon>
        <taxon>Hipposideridae</taxon>
        <taxon>Hipposideros</taxon>
    </lineage>
</organism>
<gene>
    <name evidence="4" type="primary">FAM220A</name>
</gene>
<name>A0A8B7QYR8_HIPAR</name>
<dbReference type="GO" id="GO:0000122">
    <property type="term" value="P:negative regulation of transcription by RNA polymerase II"/>
    <property type="evidence" value="ECO:0007669"/>
    <property type="project" value="TreeGrafter"/>
</dbReference>
<feature type="compositionally biased region" description="Basic and acidic residues" evidence="1">
    <location>
        <begin position="15"/>
        <end position="24"/>
    </location>
</feature>
<dbReference type="PANTHER" id="PTHR31980">
    <property type="entry name" value="PROTEIN FAM220A"/>
    <property type="match status" value="1"/>
</dbReference>
<protein>
    <submittedName>
        <fullName evidence="4">Protein FAM220A</fullName>
    </submittedName>
</protein>
<dbReference type="GeneID" id="109380128"/>
<accession>A0A8B7QYR8</accession>
<evidence type="ECO:0000313" key="4">
    <source>
        <dbReference type="RefSeq" id="XP_019492948.1"/>
    </source>
</evidence>
<sequence>MRDGRGTPRTCLAKGKGEGDHSDKLLCRLNRAQKESPRPSGASCRVKKPVVDESGNAQNQTVSLEMKNDLREVSLLLHAGDKAFPYLKESVRRNSTSTAARSQTVDLFFAPIEERFAEVSCGIQETLRRAWLAGGPGATDSHRGQCCEGEPRGSGPRCRQKQSEMGIAEDEPPSAFLEGQGSELEPDCLHSVLGTLLHLCPEASPSDEAECVSPGHSEPMLSEQTEYKKVLPGVKSTSNHLRRTLRSLALQAFEVAKPICHS</sequence>
<dbReference type="Pfam" id="PF15487">
    <property type="entry name" value="FAM220"/>
    <property type="match status" value="1"/>
</dbReference>
<dbReference type="Proteomes" id="UP000694851">
    <property type="component" value="Unplaced"/>
</dbReference>
<feature type="domain" description="SIPAR" evidence="2">
    <location>
        <begin position="2"/>
        <end position="255"/>
    </location>
</feature>
<dbReference type="InterPro" id="IPR029155">
    <property type="entry name" value="SIPAR"/>
</dbReference>
<reference evidence="4" key="1">
    <citation type="submission" date="2025-08" db="UniProtKB">
        <authorList>
            <consortium name="RefSeq"/>
        </authorList>
    </citation>
    <scope>IDENTIFICATION</scope>
    <source>
        <tissue evidence="4">Muscle</tissue>
    </source>
</reference>
<keyword evidence="3" id="KW-1185">Reference proteome</keyword>
<dbReference type="AlphaFoldDB" id="A0A8B7QYR8"/>
<dbReference type="InterPro" id="IPR040355">
    <property type="entry name" value="FAM220A"/>
</dbReference>
<feature type="region of interest" description="Disordered" evidence="1">
    <location>
        <begin position="1"/>
        <end position="24"/>
    </location>
</feature>